<dbReference type="OrthoDB" id="9795585at2"/>
<organism evidence="3 4">
    <name type="scientific">Acetobacterium paludosum</name>
    <dbReference type="NCBI Taxonomy" id="52693"/>
    <lineage>
        <taxon>Bacteria</taxon>
        <taxon>Bacillati</taxon>
        <taxon>Bacillota</taxon>
        <taxon>Clostridia</taxon>
        <taxon>Eubacteriales</taxon>
        <taxon>Eubacteriaceae</taxon>
        <taxon>Acetobacterium</taxon>
    </lineage>
</organism>
<dbReference type="EMBL" id="WJBD01000033">
    <property type="protein sequence ID" value="MBC3889959.1"/>
    <property type="molecule type" value="Genomic_DNA"/>
</dbReference>
<proteinExistence type="inferred from homology"/>
<reference evidence="3" key="1">
    <citation type="submission" date="2019-10" db="EMBL/GenBank/DDBJ databases">
        <authorList>
            <person name="Ross D.E."/>
            <person name="Gulliver D."/>
        </authorList>
    </citation>
    <scope>NUCLEOTIDE SEQUENCE</scope>
    <source>
        <strain evidence="3">DER-2019</strain>
    </source>
</reference>
<dbReference type="InterPro" id="IPR006442">
    <property type="entry name" value="Antitoxin_Phd/YefM"/>
</dbReference>
<name>A0A923I0D8_9FIRM</name>
<evidence type="ECO:0000313" key="3">
    <source>
        <dbReference type="EMBL" id="MBC3889959.1"/>
    </source>
</evidence>
<dbReference type="SUPFAM" id="SSF143120">
    <property type="entry name" value="YefM-like"/>
    <property type="match status" value="1"/>
</dbReference>
<dbReference type="AlphaFoldDB" id="A0A923I0D8"/>
<evidence type="ECO:0000256" key="1">
    <source>
        <dbReference type="ARBA" id="ARBA00009981"/>
    </source>
</evidence>
<evidence type="ECO:0000256" key="2">
    <source>
        <dbReference type="RuleBase" id="RU362080"/>
    </source>
</evidence>
<sequence length="89" mass="9990">MIIKSSTALRNDYGTISLLAHETEEPIYITKNGEGDIVVMSIDAFEKREQILKLRAKIMVAETSRVSGETTVSLDEARKRIEEKYSATV</sequence>
<dbReference type="NCBIfam" id="TIGR01552">
    <property type="entry name" value="phd_fam"/>
    <property type="match status" value="1"/>
</dbReference>
<evidence type="ECO:0000313" key="4">
    <source>
        <dbReference type="Proteomes" id="UP000616595"/>
    </source>
</evidence>
<dbReference type="Pfam" id="PF02604">
    <property type="entry name" value="PhdYeFM_antitox"/>
    <property type="match status" value="1"/>
</dbReference>
<reference evidence="3" key="2">
    <citation type="submission" date="2020-10" db="EMBL/GenBank/DDBJ databases">
        <title>Comparative genomics of the Acetobacterium genus.</title>
        <authorList>
            <person name="Marshall C."/>
            <person name="May H."/>
            <person name="Norman S."/>
        </authorList>
    </citation>
    <scope>NUCLEOTIDE SEQUENCE</scope>
    <source>
        <strain evidence="3">DER-2019</strain>
    </source>
</reference>
<comment type="similarity">
    <text evidence="1 2">Belongs to the phD/YefM antitoxin family.</text>
</comment>
<protein>
    <recommendedName>
        <fullName evidence="2">Antitoxin</fullName>
    </recommendedName>
</protein>
<accession>A0A923I0D8</accession>
<dbReference type="InterPro" id="IPR036165">
    <property type="entry name" value="YefM-like_sf"/>
</dbReference>
<dbReference type="Proteomes" id="UP000616595">
    <property type="component" value="Unassembled WGS sequence"/>
</dbReference>
<keyword evidence="4" id="KW-1185">Reference proteome</keyword>
<dbReference type="RefSeq" id="WP_148568635.1">
    <property type="nucleotide sequence ID" value="NZ_RXYA01000030.1"/>
</dbReference>
<comment type="function">
    <text evidence="2">Antitoxin component of a type II toxin-antitoxin (TA) system.</text>
</comment>
<gene>
    <name evidence="3" type="ORF">GH810_16795</name>
</gene>
<comment type="caution">
    <text evidence="3">The sequence shown here is derived from an EMBL/GenBank/DDBJ whole genome shotgun (WGS) entry which is preliminary data.</text>
</comment>